<dbReference type="PANTHER" id="PTHR32133">
    <property type="entry name" value="OS07G0120400 PROTEIN"/>
    <property type="match status" value="1"/>
</dbReference>
<evidence type="ECO:0000256" key="1">
    <source>
        <dbReference type="SAM" id="MobiDB-lite"/>
    </source>
</evidence>
<gene>
    <name evidence="4" type="ORF">BRADI_3g02263v3</name>
</gene>
<reference evidence="5" key="3">
    <citation type="submission" date="2018-08" db="UniProtKB">
        <authorList>
            <consortium name="EnsemblPlants"/>
        </authorList>
    </citation>
    <scope>IDENTIFICATION</scope>
    <source>
        <strain evidence="5">cv. Bd21</strain>
    </source>
</reference>
<dbReference type="FunCoup" id="A0A0Q3J3U4">
    <property type="interactions" value="5"/>
</dbReference>
<sequence length="419" mass="46375">MWIARFGRHHPQIRLVLNTPPPPPTSPLSRTLREGGILVVTDHNRGRNMFLSVILISTAALVAVVTAGFQGASSSISDSTPPATVERTSSPSCCHRSPVAPEGPLDDDDLLREILLRLLPQPSSLPCAALVCKHWRRLVSDPGFTRRFRLHHHSNPPLLGLFHFDEDDNLFRTLGYRHGLALIYLPLRDQFLVWDPVSGDRHYLDVPPGFERKKSKIHGVVLRAAGDARHFQVLLVGNDEKQLRRVLACVYSSETGAWGNLVSTLLPPSPKGSWSRLSYLICMTLPGVLVGDSIYWSFFESSDGILKFDLGRQSLVVIPLPVDVFVKGYGNFTIMRAEDGGLGCLFLSGFSAQFWKRKIDCGGVASSWVLGRTMEMDKVLPMNSEGKRGPLKILGFAEDSNVAVVWTIDGLFMVQTESL</sequence>
<dbReference type="AlphaFoldDB" id="A0A0Q3J3U4"/>
<feature type="domain" description="F-box" evidence="3">
    <location>
        <begin position="109"/>
        <end position="149"/>
    </location>
</feature>
<reference evidence="4" key="2">
    <citation type="submission" date="2017-06" db="EMBL/GenBank/DDBJ databases">
        <title>WGS assembly of Brachypodium distachyon.</title>
        <authorList>
            <consortium name="The International Brachypodium Initiative"/>
            <person name="Lucas S."/>
            <person name="Harmon-Smith M."/>
            <person name="Lail K."/>
            <person name="Tice H."/>
            <person name="Grimwood J."/>
            <person name="Bruce D."/>
            <person name="Barry K."/>
            <person name="Shu S."/>
            <person name="Lindquist E."/>
            <person name="Wang M."/>
            <person name="Pitluck S."/>
            <person name="Vogel J.P."/>
            <person name="Garvin D.F."/>
            <person name="Mockler T.C."/>
            <person name="Schmutz J."/>
            <person name="Rokhsar D."/>
            <person name="Bevan M.W."/>
        </authorList>
    </citation>
    <scope>NUCLEOTIDE SEQUENCE</scope>
    <source>
        <strain evidence="4">Bd21</strain>
    </source>
</reference>
<evidence type="ECO:0000259" key="3">
    <source>
        <dbReference type="Pfam" id="PF12937"/>
    </source>
</evidence>
<dbReference type="EnsemblPlants" id="KQJ93024">
    <property type="protein sequence ID" value="KQJ93024"/>
    <property type="gene ID" value="BRADI_3g02263v3"/>
</dbReference>
<keyword evidence="2" id="KW-0472">Membrane</keyword>
<organism evidence="4">
    <name type="scientific">Brachypodium distachyon</name>
    <name type="common">Purple false brome</name>
    <name type="synonym">Trachynia distachya</name>
    <dbReference type="NCBI Taxonomy" id="15368"/>
    <lineage>
        <taxon>Eukaryota</taxon>
        <taxon>Viridiplantae</taxon>
        <taxon>Streptophyta</taxon>
        <taxon>Embryophyta</taxon>
        <taxon>Tracheophyta</taxon>
        <taxon>Spermatophyta</taxon>
        <taxon>Magnoliopsida</taxon>
        <taxon>Liliopsida</taxon>
        <taxon>Poales</taxon>
        <taxon>Poaceae</taxon>
        <taxon>BOP clade</taxon>
        <taxon>Pooideae</taxon>
        <taxon>Stipodae</taxon>
        <taxon>Brachypodieae</taxon>
        <taxon>Brachypodium</taxon>
    </lineage>
</organism>
<dbReference type="OrthoDB" id="636553at2759"/>
<keyword evidence="2" id="KW-1133">Transmembrane helix</keyword>
<keyword evidence="6" id="KW-1185">Reference proteome</keyword>
<dbReference type="EMBL" id="CM000882">
    <property type="protein sequence ID" value="KQJ93024.1"/>
    <property type="molecule type" value="Genomic_DNA"/>
</dbReference>
<dbReference type="SUPFAM" id="SSF81383">
    <property type="entry name" value="F-box domain"/>
    <property type="match status" value="1"/>
</dbReference>
<protein>
    <recommendedName>
        <fullName evidence="3">F-box domain-containing protein</fullName>
    </recommendedName>
</protein>
<feature type="compositionally biased region" description="Polar residues" evidence="1">
    <location>
        <begin position="72"/>
        <end position="92"/>
    </location>
</feature>
<evidence type="ECO:0000313" key="6">
    <source>
        <dbReference type="Proteomes" id="UP000008810"/>
    </source>
</evidence>
<dbReference type="Proteomes" id="UP000008810">
    <property type="component" value="Chromosome 3"/>
</dbReference>
<dbReference type="STRING" id="15368.A0A0Q3J3U4"/>
<name>A0A0Q3J3U4_BRADI</name>
<feature type="region of interest" description="Disordered" evidence="1">
    <location>
        <begin position="72"/>
        <end position="105"/>
    </location>
</feature>
<feature type="transmembrane region" description="Helical" evidence="2">
    <location>
        <begin position="49"/>
        <end position="69"/>
    </location>
</feature>
<accession>A0A0Q3J3U4</accession>
<keyword evidence="2" id="KW-0812">Transmembrane</keyword>
<evidence type="ECO:0000313" key="5">
    <source>
        <dbReference type="EnsemblPlants" id="KQJ93024"/>
    </source>
</evidence>
<dbReference type="Pfam" id="PF12937">
    <property type="entry name" value="F-box-like"/>
    <property type="match status" value="1"/>
</dbReference>
<dbReference type="InterPro" id="IPR001810">
    <property type="entry name" value="F-box_dom"/>
</dbReference>
<reference evidence="4 5" key="1">
    <citation type="journal article" date="2010" name="Nature">
        <title>Genome sequencing and analysis of the model grass Brachypodium distachyon.</title>
        <authorList>
            <consortium name="International Brachypodium Initiative"/>
        </authorList>
    </citation>
    <scope>NUCLEOTIDE SEQUENCE [LARGE SCALE GENOMIC DNA]</scope>
    <source>
        <strain evidence="4 5">Bd21</strain>
    </source>
</reference>
<dbReference type="InParanoid" id="A0A0Q3J3U4"/>
<dbReference type="InterPro" id="IPR036047">
    <property type="entry name" value="F-box-like_dom_sf"/>
</dbReference>
<dbReference type="PANTHER" id="PTHR32133:SF385">
    <property type="entry name" value="F-BOX DOMAIN-CONTAINING PROTEIN"/>
    <property type="match status" value="1"/>
</dbReference>
<dbReference type="Gene3D" id="1.20.1280.50">
    <property type="match status" value="1"/>
</dbReference>
<proteinExistence type="predicted"/>
<evidence type="ECO:0000313" key="4">
    <source>
        <dbReference type="EMBL" id="KQJ93024.1"/>
    </source>
</evidence>
<dbReference type="Gramene" id="KQJ93024">
    <property type="protein sequence ID" value="KQJ93024"/>
    <property type="gene ID" value="BRADI_3g02263v3"/>
</dbReference>
<evidence type="ECO:0000256" key="2">
    <source>
        <dbReference type="SAM" id="Phobius"/>
    </source>
</evidence>